<name>A0A0G1KR00_9BACT</name>
<gene>
    <name evidence="1" type="ORF">UW84_C0018G0012</name>
</gene>
<evidence type="ECO:0000313" key="1">
    <source>
        <dbReference type="EMBL" id="KKT85988.1"/>
    </source>
</evidence>
<dbReference type="Proteomes" id="UP000034797">
    <property type="component" value="Unassembled WGS sequence"/>
</dbReference>
<reference evidence="1 2" key="1">
    <citation type="journal article" date="2015" name="Nature">
        <title>rRNA introns, odd ribosomes, and small enigmatic genomes across a large radiation of phyla.</title>
        <authorList>
            <person name="Brown C.T."/>
            <person name="Hug L.A."/>
            <person name="Thomas B.C."/>
            <person name="Sharon I."/>
            <person name="Castelle C.J."/>
            <person name="Singh A."/>
            <person name="Wilkins M.J."/>
            <person name="Williams K.H."/>
            <person name="Banfield J.F."/>
        </authorList>
    </citation>
    <scope>NUCLEOTIDE SEQUENCE [LARGE SCALE GENOMIC DNA]</scope>
</reference>
<comment type="caution">
    <text evidence="1">The sequence shown here is derived from an EMBL/GenBank/DDBJ whole genome shotgun (WGS) entry which is preliminary data.</text>
</comment>
<dbReference type="AlphaFoldDB" id="A0A0G1KR00"/>
<proteinExistence type="predicted"/>
<dbReference type="EMBL" id="LCJW01000018">
    <property type="protein sequence ID" value="KKT85988.1"/>
    <property type="molecule type" value="Genomic_DNA"/>
</dbReference>
<organism evidence="1 2">
    <name type="scientific">Candidatus Collierbacteria bacterium GW2011_GWA2_44_99</name>
    <dbReference type="NCBI Taxonomy" id="1618380"/>
    <lineage>
        <taxon>Bacteria</taxon>
        <taxon>Candidatus Collieribacteriota</taxon>
    </lineage>
</organism>
<protein>
    <recommendedName>
        <fullName evidence="3">CHAT domain-containing protein</fullName>
    </recommendedName>
</protein>
<sequence>MAGIIITRPNHDQITTYISLWSEAVILFAKTKGHSIFDLFSKKADRKSLEQYLTTNNLSFLFLNGHGSSDEICGYNDEVLLDDETQPTLILGLIIYARSCNAGENLGQILVTKGVKAFIGYTKSFSFATSNKFVFRPKEDPLARLFLEPSNLVATTIIKGNTVQEAHQRSVLEMRKTLSEMILSNIPNKKDYAFALYNNMLGQTVIGDGQAKI</sequence>
<accession>A0A0G1KR00</accession>
<evidence type="ECO:0000313" key="2">
    <source>
        <dbReference type="Proteomes" id="UP000034797"/>
    </source>
</evidence>
<evidence type="ECO:0008006" key="3">
    <source>
        <dbReference type="Google" id="ProtNLM"/>
    </source>
</evidence>